<protein>
    <submittedName>
        <fullName evidence="2">DoxX family membrane protein</fullName>
    </submittedName>
</protein>
<accession>A0A7D5TXT2</accession>
<sequence>MGLAYVLAGVLHFVAPDTYERVVPPQFPRPRTLVYLSGIAEVALGVGVLFERTRRRSAWGLIALLVAVFPANVYMATGDEFEPGDLPEQLRDPRDAALWARLPLQAVLVAWAWWYTDESPDSN</sequence>
<keyword evidence="1" id="KW-1133">Transmembrane helix</keyword>
<dbReference type="AlphaFoldDB" id="A0A7D5TXT2"/>
<feature type="transmembrane region" description="Helical" evidence="1">
    <location>
        <begin position="32"/>
        <end position="50"/>
    </location>
</feature>
<organism evidence="2 3">
    <name type="scientific">Halosimplex pelagicum</name>
    <dbReference type="NCBI Taxonomy" id="869886"/>
    <lineage>
        <taxon>Archaea</taxon>
        <taxon>Methanobacteriati</taxon>
        <taxon>Methanobacteriota</taxon>
        <taxon>Stenosarchaea group</taxon>
        <taxon>Halobacteria</taxon>
        <taxon>Halobacteriales</taxon>
        <taxon>Haloarculaceae</taxon>
        <taxon>Halosimplex</taxon>
    </lineage>
</organism>
<proteinExistence type="predicted"/>
<dbReference type="OrthoDB" id="267238at2157"/>
<dbReference type="InterPro" id="IPR025695">
    <property type="entry name" value="DoxX-like"/>
</dbReference>
<dbReference type="PANTHER" id="PTHR36974:SF1">
    <property type="entry name" value="DOXX FAMILY MEMBRANE PROTEIN"/>
    <property type="match status" value="1"/>
</dbReference>
<keyword evidence="3" id="KW-1185">Reference proteome</keyword>
<reference evidence="2 3" key="1">
    <citation type="submission" date="2020-07" db="EMBL/GenBank/DDBJ databases">
        <title>Halosimplex litoreum sp. nov. and Halosimplex rubrum sp. nov., isolated from different salt environments.</title>
        <authorList>
            <person name="Cui H."/>
        </authorList>
    </citation>
    <scope>NUCLEOTIDE SEQUENCE [LARGE SCALE GENOMIC DNA]</scope>
    <source>
        <strain evidence="2 3">R2</strain>
    </source>
</reference>
<gene>
    <name evidence="2" type="ORF">HZS54_24115</name>
</gene>
<evidence type="ECO:0000313" key="3">
    <source>
        <dbReference type="Proteomes" id="UP000509346"/>
    </source>
</evidence>
<name>A0A7D5TXT2_9EURY</name>
<dbReference type="KEGG" id="hpel:HZS54_24115"/>
<dbReference type="Pfam" id="PF13781">
    <property type="entry name" value="DoxX_3"/>
    <property type="match status" value="1"/>
</dbReference>
<dbReference type="PANTHER" id="PTHR36974">
    <property type="entry name" value="MEMBRANE PROTEIN-RELATED"/>
    <property type="match status" value="1"/>
</dbReference>
<feature type="transmembrane region" description="Helical" evidence="1">
    <location>
        <begin position="57"/>
        <end position="76"/>
    </location>
</feature>
<keyword evidence="1" id="KW-0812">Transmembrane</keyword>
<dbReference type="EMBL" id="CP058909">
    <property type="protein sequence ID" value="QLH85094.1"/>
    <property type="molecule type" value="Genomic_DNA"/>
</dbReference>
<keyword evidence="1" id="KW-0472">Membrane</keyword>
<evidence type="ECO:0000313" key="2">
    <source>
        <dbReference type="EMBL" id="QLH85094.1"/>
    </source>
</evidence>
<evidence type="ECO:0000256" key="1">
    <source>
        <dbReference type="SAM" id="Phobius"/>
    </source>
</evidence>
<dbReference type="Proteomes" id="UP000509346">
    <property type="component" value="Chromosome"/>
</dbReference>
<dbReference type="RefSeq" id="WP_179923117.1">
    <property type="nucleotide sequence ID" value="NZ_CP058909.1"/>
</dbReference>
<dbReference type="GeneID" id="56085746"/>